<name>A0A9D2WP80_9FIRM</name>
<accession>A0A9D2WP80</accession>
<evidence type="ECO:0000313" key="2">
    <source>
        <dbReference type="Proteomes" id="UP000798488"/>
    </source>
</evidence>
<protein>
    <submittedName>
        <fullName evidence="1">Uncharacterized protein</fullName>
    </submittedName>
</protein>
<organism evidence="1 2">
    <name type="scientific">Sporotomaculum syntrophicum</name>
    <dbReference type="NCBI Taxonomy" id="182264"/>
    <lineage>
        <taxon>Bacteria</taxon>
        <taxon>Bacillati</taxon>
        <taxon>Bacillota</taxon>
        <taxon>Clostridia</taxon>
        <taxon>Eubacteriales</taxon>
        <taxon>Desulfallaceae</taxon>
        <taxon>Sporotomaculum</taxon>
    </lineage>
</organism>
<dbReference type="Proteomes" id="UP000798488">
    <property type="component" value="Unassembled WGS sequence"/>
</dbReference>
<comment type="caution">
    <text evidence="1">The sequence shown here is derived from an EMBL/GenBank/DDBJ whole genome shotgun (WGS) entry which is preliminary data.</text>
</comment>
<dbReference type="EMBL" id="LSRS01000007">
    <property type="protein sequence ID" value="KAF1084097.1"/>
    <property type="molecule type" value="Genomic_DNA"/>
</dbReference>
<proteinExistence type="predicted"/>
<gene>
    <name evidence="1" type="ORF">SPSYN_02749</name>
</gene>
<reference evidence="1" key="1">
    <citation type="submission" date="2016-02" db="EMBL/GenBank/DDBJ databases">
        <title>Draft Genome Sequence of Sporotomaculum syntrophicum Strain FB, a Syntrophic Benzoate Degrader.</title>
        <authorList>
            <person name="Nobu M.K."/>
            <person name="Narihiro T."/>
            <person name="Qiu Y.-L."/>
            <person name="Ohashi A."/>
            <person name="Liu W.-T."/>
            <person name="Yuji S."/>
        </authorList>
    </citation>
    <scope>NUCLEOTIDE SEQUENCE</scope>
    <source>
        <strain evidence="1">FB</strain>
    </source>
</reference>
<sequence>MDKASDNIASKEVLRQVDHIILEIVFWADNTKNLKV</sequence>
<keyword evidence="2" id="KW-1185">Reference proteome</keyword>
<dbReference type="AlphaFoldDB" id="A0A9D2WP80"/>
<evidence type="ECO:0000313" key="1">
    <source>
        <dbReference type="EMBL" id="KAF1084097.1"/>
    </source>
</evidence>